<feature type="transmembrane region" description="Helical" evidence="1">
    <location>
        <begin position="21"/>
        <end position="40"/>
    </location>
</feature>
<feature type="transmembrane region" description="Helical" evidence="1">
    <location>
        <begin position="46"/>
        <end position="62"/>
    </location>
</feature>
<keyword evidence="1" id="KW-1133">Transmembrane helix</keyword>
<sequence>MKEKIGRFMAGRYGNDKLNQFMMAVFLGCAVLNLFVRNAYVSTVLNSWECLLILLVYIRMFSRNISKRYAENQKYLALENRLRRFFGQKRYLMQQRKEYHIYKCPGCKQKIRIPRGKGKISIRCPKCGEEFIKNS</sequence>
<dbReference type="Proteomes" id="UP000661649">
    <property type="component" value="Unassembled WGS sequence"/>
</dbReference>
<reference evidence="2 3" key="1">
    <citation type="submission" date="2020-08" db="EMBL/GenBank/DDBJ databases">
        <title>Genome public.</title>
        <authorList>
            <person name="Liu C."/>
            <person name="Sun Q."/>
        </authorList>
    </citation>
    <scope>NUCLEOTIDE SEQUENCE [LARGE SCALE GENOMIC DNA]</scope>
    <source>
        <strain evidence="2 3">3_YM_SP_D4_24.mj</strain>
    </source>
</reference>
<organism evidence="2 3">
    <name type="scientific">Blautia stercoris</name>
    <dbReference type="NCBI Taxonomy" id="871664"/>
    <lineage>
        <taxon>Bacteria</taxon>
        <taxon>Bacillati</taxon>
        <taxon>Bacillota</taxon>
        <taxon>Clostridia</taxon>
        <taxon>Lachnospirales</taxon>
        <taxon>Lachnospiraceae</taxon>
        <taxon>Blautia</taxon>
    </lineage>
</organism>
<comment type="caution">
    <text evidence="2">The sequence shown here is derived from an EMBL/GenBank/DDBJ whole genome shotgun (WGS) entry which is preliminary data.</text>
</comment>
<protein>
    <recommendedName>
        <fullName evidence="4">Zn-finger containing protein</fullName>
    </recommendedName>
</protein>
<name>A0ABR7P7T3_9FIRM</name>
<dbReference type="RefSeq" id="WP_117456677.1">
    <property type="nucleotide sequence ID" value="NZ_JACRTP010000001.1"/>
</dbReference>
<dbReference type="EMBL" id="JACRTP010000001">
    <property type="protein sequence ID" value="MBC8627358.1"/>
    <property type="molecule type" value="Genomic_DNA"/>
</dbReference>
<evidence type="ECO:0008006" key="4">
    <source>
        <dbReference type="Google" id="ProtNLM"/>
    </source>
</evidence>
<keyword evidence="1" id="KW-0472">Membrane</keyword>
<evidence type="ECO:0000256" key="1">
    <source>
        <dbReference type="SAM" id="Phobius"/>
    </source>
</evidence>
<keyword evidence="1" id="KW-0812">Transmembrane</keyword>
<keyword evidence="3" id="KW-1185">Reference proteome</keyword>
<accession>A0ABR7P7T3</accession>
<gene>
    <name evidence="2" type="ORF">H8712_01740</name>
</gene>
<proteinExistence type="predicted"/>
<evidence type="ECO:0000313" key="3">
    <source>
        <dbReference type="Proteomes" id="UP000661649"/>
    </source>
</evidence>
<dbReference type="PROSITE" id="PS51257">
    <property type="entry name" value="PROKAR_LIPOPROTEIN"/>
    <property type="match status" value="1"/>
</dbReference>
<evidence type="ECO:0000313" key="2">
    <source>
        <dbReference type="EMBL" id="MBC8627358.1"/>
    </source>
</evidence>